<keyword evidence="2" id="KW-1185">Reference proteome</keyword>
<evidence type="ECO:0000313" key="2">
    <source>
        <dbReference type="Proteomes" id="UP000046395"/>
    </source>
</evidence>
<accession>A0A5S6QKK5</accession>
<dbReference type="WBParaSite" id="TMUE_2000007733.1">
    <property type="protein sequence ID" value="TMUE_2000007733.1"/>
    <property type="gene ID" value="WBGene00292986"/>
</dbReference>
<organism evidence="2 3">
    <name type="scientific">Trichuris muris</name>
    <name type="common">Mouse whipworm</name>
    <dbReference type="NCBI Taxonomy" id="70415"/>
    <lineage>
        <taxon>Eukaryota</taxon>
        <taxon>Metazoa</taxon>
        <taxon>Ecdysozoa</taxon>
        <taxon>Nematoda</taxon>
        <taxon>Enoplea</taxon>
        <taxon>Dorylaimia</taxon>
        <taxon>Trichinellida</taxon>
        <taxon>Trichuridae</taxon>
        <taxon>Trichuris</taxon>
    </lineage>
</organism>
<dbReference type="Proteomes" id="UP000046395">
    <property type="component" value="Unassembled WGS sequence"/>
</dbReference>
<dbReference type="AlphaFoldDB" id="A0A5S6QKK5"/>
<evidence type="ECO:0000313" key="3">
    <source>
        <dbReference type="WBParaSite" id="TMUE_2000007733.1"/>
    </source>
</evidence>
<sequence>MAASSDGKRNDDGKLNVTIVEISRFCSSLLERSGHAVGRDESQGSSPFKFDHSECSTSGVLNSWRPFDAARDDENENSESNASSINGGSFEQRVKALSAQGEYEQLKLLIKEQRNKYRSRVLLEKTKRKAVERLLAEKNSGSLPRSEPPTPGSTVEESSNESDWSSKFMFELIGKNARRTKEHKTRREKNTGEYCSCSNGSYRSATNRPQSSCASQISNTPSCSSTPDTASCRSGHLWFLPIYSNTDVEMSLQDCLRIRRPHVIESIESRREMLRKSRNYRSMLSAKIRQQAEHVALGLISEEEARNAILSLPRPDIYLNVDLVRETRR</sequence>
<evidence type="ECO:0000256" key="1">
    <source>
        <dbReference type="SAM" id="MobiDB-lite"/>
    </source>
</evidence>
<feature type="region of interest" description="Disordered" evidence="1">
    <location>
        <begin position="135"/>
        <end position="163"/>
    </location>
</feature>
<reference evidence="3" key="1">
    <citation type="submission" date="2019-12" db="UniProtKB">
        <authorList>
            <consortium name="WormBaseParasite"/>
        </authorList>
    </citation>
    <scope>IDENTIFICATION</scope>
</reference>
<proteinExistence type="predicted"/>
<name>A0A5S6QKK5_TRIMR</name>
<feature type="compositionally biased region" description="Polar residues" evidence="1">
    <location>
        <begin position="152"/>
        <end position="163"/>
    </location>
</feature>
<protein>
    <submittedName>
        <fullName evidence="3">Uncharacterized protein</fullName>
    </submittedName>
</protein>
<feature type="region of interest" description="Disordered" evidence="1">
    <location>
        <begin position="36"/>
        <end position="87"/>
    </location>
</feature>